<proteinExistence type="predicted"/>
<reference evidence="1" key="1">
    <citation type="submission" date="2021-08" db="EMBL/GenBank/DDBJ databases">
        <title>The first chromosome-level gecko genome reveals the dynamic sex chromosomes of Neotropical dwarf geckos (Sphaerodactylidae: Sphaerodactylus).</title>
        <authorList>
            <person name="Pinto B.J."/>
            <person name="Keating S.E."/>
            <person name="Gamble T."/>
        </authorList>
    </citation>
    <scope>NUCLEOTIDE SEQUENCE</scope>
    <source>
        <strain evidence="1">TG3544</strain>
    </source>
</reference>
<name>A0ACB8EBL4_9SAUR</name>
<protein>
    <submittedName>
        <fullName evidence="1">Lysophosphatidylcholine acyltransferase 1</fullName>
    </submittedName>
</protein>
<accession>A0ACB8EBL4</accession>
<comment type="caution">
    <text evidence="1">The sequence shown here is derived from an EMBL/GenBank/DDBJ whole genome shotgun (WGS) entry which is preliminary data.</text>
</comment>
<evidence type="ECO:0000313" key="1">
    <source>
        <dbReference type="EMBL" id="KAH7989945.1"/>
    </source>
</evidence>
<evidence type="ECO:0000313" key="2">
    <source>
        <dbReference type="Proteomes" id="UP000827872"/>
    </source>
</evidence>
<organism evidence="1 2">
    <name type="scientific">Sphaerodactylus townsendi</name>
    <dbReference type="NCBI Taxonomy" id="933632"/>
    <lineage>
        <taxon>Eukaryota</taxon>
        <taxon>Metazoa</taxon>
        <taxon>Chordata</taxon>
        <taxon>Craniata</taxon>
        <taxon>Vertebrata</taxon>
        <taxon>Euteleostomi</taxon>
        <taxon>Lepidosauria</taxon>
        <taxon>Squamata</taxon>
        <taxon>Bifurcata</taxon>
        <taxon>Gekkota</taxon>
        <taxon>Sphaerodactylidae</taxon>
        <taxon>Sphaerodactylus</taxon>
    </lineage>
</organism>
<sequence>MTESLLPFSSLTRLPFAGAVLRYFAAENLFTVGIYHMDFVGAFIPGVPVQPVVLRYPNKLDTITWTWQGPGALKILWLTLCQFHNFVEIEFLPVYVPSEEERNTPSLYANNVRRIMAKALGVSVTDYTFEDCQLALAEGQLRLPSNTSLLEFAKLVRSLGLRPERLEKELNRYSENTRRLKKKKVSLKEFAAYLEVPISDVLESMFALFDEKESGLIDLREYVTALSVVCRPSKTLQTIHLAFKASSSFIEMLP</sequence>
<keyword evidence="2" id="KW-1185">Reference proteome</keyword>
<dbReference type="Proteomes" id="UP000827872">
    <property type="component" value="Linkage Group LG14"/>
</dbReference>
<keyword evidence="1" id="KW-0012">Acyltransferase</keyword>
<gene>
    <name evidence="1" type="primary">LPCAT1</name>
    <name evidence="1" type="ORF">K3G42_016435</name>
</gene>
<keyword evidence="1" id="KW-0808">Transferase</keyword>
<dbReference type="EMBL" id="CM037627">
    <property type="protein sequence ID" value="KAH7989945.1"/>
    <property type="molecule type" value="Genomic_DNA"/>
</dbReference>